<dbReference type="Pfam" id="PF00755">
    <property type="entry name" value="Carn_acyltransf"/>
    <property type="match status" value="1"/>
</dbReference>
<dbReference type="InterPro" id="IPR042231">
    <property type="entry name" value="Cho/carn_acyl_trans_2"/>
</dbReference>
<dbReference type="PANTHER" id="PTHR22589">
    <property type="entry name" value="CARNITINE O-ACYLTRANSFERASE"/>
    <property type="match status" value="1"/>
</dbReference>
<evidence type="ECO:0000256" key="4">
    <source>
        <dbReference type="SAM" id="MobiDB-lite"/>
    </source>
</evidence>
<evidence type="ECO:0000313" key="6">
    <source>
        <dbReference type="EMBL" id="AAS50944.2"/>
    </source>
</evidence>
<keyword evidence="2" id="KW-0808">Transferase</keyword>
<dbReference type="GO" id="GO:0004092">
    <property type="term" value="F:carnitine O-acetyltransferase activity"/>
    <property type="evidence" value="ECO:0000318"/>
    <property type="project" value="GO_Central"/>
</dbReference>
<reference evidence="6 7" key="1">
    <citation type="journal article" date="2004" name="Science">
        <title>The Ashbya gossypii genome as a tool for mapping the ancient Saccharomyces cerevisiae genome.</title>
        <authorList>
            <person name="Dietrich F.S."/>
            <person name="Voegeli S."/>
            <person name="Brachat S."/>
            <person name="Lerch A."/>
            <person name="Gates K."/>
            <person name="Steiner S."/>
            <person name="Mohr C."/>
            <person name="Pohlmann R."/>
            <person name="Luedi P."/>
            <person name="Choi S."/>
            <person name="Wing R.A."/>
            <person name="Flavier A."/>
            <person name="Gaffney T.D."/>
            <person name="Philippsen P."/>
        </authorList>
    </citation>
    <scope>NUCLEOTIDE SEQUENCE [LARGE SCALE GENOMIC DNA]</scope>
    <source>
        <strain evidence="7">ATCC 10895 / CBS 109.51 / FGSC 9923 / NRRL Y-1056</strain>
    </source>
</reference>
<name>Q75D51_EREGS</name>
<dbReference type="OMA" id="YADGYYK"/>
<dbReference type="RefSeq" id="NP_983120.2">
    <property type="nucleotide sequence ID" value="NM_208473.2"/>
</dbReference>
<dbReference type="STRING" id="284811.Q75D51"/>
<feature type="region of interest" description="Disordered" evidence="4">
    <location>
        <begin position="797"/>
        <end position="821"/>
    </location>
</feature>
<dbReference type="Gene3D" id="3.30.559.70">
    <property type="entry name" value="Choline/Carnitine o-acyltransferase, domain 2"/>
    <property type="match status" value="1"/>
</dbReference>
<dbReference type="KEGG" id="ago:AGOS_ABR172W"/>
<dbReference type="GO" id="GO:0009437">
    <property type="term" value="P:carnitine metabolic process"/>
    <property type="evidence" value="ECO:0000318"/>
    <property type="project" value="GO_Central"/>
</dbReference>
<evidence type="ECO:0000259" key="5">
    <source>
        <dbReference type="Pfam" id="PF00755"/>
    </source>
</evidence>
<organism evidence="6 7">
    <name type="scientific">Eremothecium gossypii (strain ATCC 10895 / CBS 109.51 / FGSC 9923 / NRRL Y-1056)</name>
    <name type="common">Yeast</name>
    <name type="synonym">Ashbya gossypii</name>
    <dbReference type="NCBI Taxonomy" id="284811"/>
    <lineage>
        <taxon>Eukaryota</taxon>
        <taxon>Fungi</taxon>
        <taxon>Dikarya</taxon>
        <taxon>Ascomycota</taxon>
        <taxon>Saccharomycotina</taxon>
        <taxon>Saccharomycetes</taxon>
        <taxon>Saccharomycetales</taxon>
        <taxon>Saccharomycetaceae</taxon>
        <taxon>Eremothecium</taxon>
    </lineage>
</organism>
<dbReference type="GO" id="GO:0006066">
    <property type="term" value="P:alcohol metabolic process"/>
    <property type="evidence" value="ECO:0007669"/>
    <property type="project" value="EnsemblFungi"/>
</dbReference>
<evidence type="ECO:0000256" key="1">
    <source>
        <dbReference type="ARBA" id="ARBA00005232"/>
    </source>
</evidence>
<keyword evidence="7" id="KW-1185">Reference proteome</keyword>
<feature type="compositionally biased region" description="Basic and acidic residues" evidence="4">
    <location>
        <begin position="213"/>
        <end position="228"/>
    </location>
</feature>
<dbReference type="GO" id="GO:0005829">
    <property type="term" value="C:cytosol"/>
    <property type="evidence" value="ECO:0000318"/>
    <property type="project" value="GO_Central"/>
</dbReference>
<gene>
    <name evidence="6" type="ORF">AGOS_ABR172W</name>
</gene>
<sequence>MVEDDSAPAMELTFAHETRLRKLPLPGLRSTASLLTAALEPFHSGGTHDGGGADVELASYLGSLADSSGALKLQAKLEEFDKHSACYLDRLHLNIHNHVAGKEISQDILPRNPFLVLAEDAEIDISQEDRAGVLCYSALRFVSAVRRQQLPPDHSRGQALSMKPYLNLFGTTRCPIFEPGEVESFDLNKPYSESDVEAETRSDLMEPATKVTSPDDRPRSEGSDEPFNHHGISMKQYPASKHILILSKGQYYTLDVLDDDHRILYTDKDMAKVFASVLEDSRKSYSVDRSTALGSLTSYSFRNWKYARKRLQKRFPVELEMIDSALFVIVMDESDRSDEDQSYAKRLFYGTSVIDEVTGLQVGSCTTRWYDKLQLVVTADAKACIIWDSFTCEGSAVLRFTSEVYAESVMRLARDVNENSSAFSLWPSIETRRILDVGDNADKFLRKIEWSFLNEMNTHIHLSETKLSDIISKHDIINYTLPFGRHIARRLNIRPDSMIQVGLQIAHYALYGKIIFALEPVSVRSFQNSMSAFIPIQSTKLAELCRQFISNSLDTSLKYMQFIEACRAHSELIEQAKQGHAAEKHFNALRHLFKFRRHFGIDLDVDEIEQLSGLFDSPQLVPFFTPEMIASNCGNAAMTMFGVTPAMRQGFGIGYILKNEQCDLTVISQYRQGKRLMFMLEWVLTEICEYWKSTRKHSEDIKISPTVDLLYGIDNALKSEKVERSERRPSAFYNGGYGLFDLKGHVESRSSVCSTPVSRSGSHLKLTELITSLSFNNVNALTTEEDKQVTGYEIAKIDQPKSSSPDTDELATDDKPSRKSNVINSKFVINFDRSSVGRKVNTSD</sequence>
<keyword evidence="3" id="KW-0012">Acyltransferase</keyword>
<comment type="similarity">
    <text evidence="1">Belongs to the carnitine/choline acetyltransferase family.</text>
</comment>
<protein>
    <submittedName>
        <fullName evidence="6">ABR172Wp</fullName>
    </submittedName>
</protein>
<feature type="domain" description="Choline/carnitine acyltransferase" evidence="5">
    <location>
        <begin position="23"/>
        <end position="680"/>
    </location>
</feature>
<proteinExistence type="inferred from homology"/>
<evidence type="ECO:0000313" key="7">
    <source>
        <dbReference type="Proteomes" id="UP000000591"/>
    </source>
</evidence>
<dbReference type="InterPro" id="IPR000542">
    <property type="entry name" value="Carn_acyl_trans"/>
</dbReference>
<dbReference type="EMBL" id="AE016815">
    <property type="protein sequence ID" value="AAS50944.2"/>
    <property type="molecule type" value="Genomic_DNA"/>
</dbReference>
<dbReference type="HOGENOM" id="CLU_013513_4_1_1"/>
<dbReference type="Gene3D" id="3.30.559.10">
    <property type="entry name" value="Chloramphenicol acetyltransferase-like domain"/>
    <property type="match status" value="1"/>
</dbReference>
<dbReference type="InParanoid" id="Q75D51"/>
<dbReference type="AlphaFoldDB" id="Q75D51"/>
<dbReference type="SUPFAM" id="SSF52777">
    <property type="entry name" value="CoA-dependent acyltransferases"/>
    <property type="match status" value="2"/>
</dbReference>
<dbReference type="OrthoDB" id="240216at2759"/>
<dbReference type="FunCoup" id="Q75D51">
    <property type="interactions" value="69"/>
</dbReference>
<dbReference type="InterPro" id="IPR023213">
    <property type="entry name" value="CAT-like_dom_sf"/>
</dbReference>
<evidence type="ECO:0000256" key="3">
    <source>
        <dbReference type="ARBA" id="ARBA00023315"/>
    </source>
</evidence>
<dbReference type="PROSITE" id="PS00440">
    <property type="entry name" value="ACYLTRANSF_C_2"/>
    <property type="match status" value="1"/>
</dbReference>
<dbReference type="PANTHER" id="PTHR22589:SF48">
    <property type="entry name" value="CARNITINE O-ACETYLTRANSFERASE YAT2"/>
    <property type="match status" value="1"/>
</dbReference>
<dbReference type="InterPro" id="IPR039551">
    <property type="entry name" value="Cho/carn_acyl_trans"/>
</dbReference>
<dbReference type="Proteomes" id="UP000000591">
    <property type="component" value="Chromosome II"/>
</dbReference>
<evidence type="ECO:0000256" key="2">
    <source>
        <dbReference type="ARBA" id="ARBA00022679"/>
    </source>
</evidence>
<dbReference type="eggNOG" id="KOG3719">
    <property type="taxonomic scope" value="Eukaryota"/>
</dbReference>
<accession>Q75D51</accession>
<dbReference type="GeneID" id="4619230"/>
<feature type="region of interest" description="Disordered" evidence="4">
    <location>
        <begin position="188"/>
        <end position="230"/>
    </location>
</feature>
<reference evidence="7" key="2">
    <citation type="journal article" date="2013" name="G3 (Bethesda)">
        <title>Genomes of Ashbya fungi isolated from insects reveal four mating-type loci, numerous translocations, lack of transposons, and distinct gene duplications.</title>
        <authorList>
            <person name="Dietrich F.S."/>
            <person name="Voegeli S."/>
            <person name="Kuo S."/>
            <person name="Philippsen P."/>
        </authorList>
    </citation>
    <scope>GENOME REANNOTATION</scope>
    <source>
        <strain evidence="7">ATCC 10895 / CBS 109.51 / FGSC 9923 / NRRL Y-1056</strain>
    </source>
</reference>